<feature type="domain" description="Hcy-binding" evidence="5">
    <location>
        <begin position="3"/>
        <end position="284"/>
    </location>
</feature>
<evidence type="ECO:0000256" key="2">
    <source>
        <dbReference type="ARBA" id="ARBA00022679"/>
    </source>
</evidence>
<dbReference type="PANTHER" id="PTHR11103">
    <property type="entry name" value="SLR1189 PROTEIN"/>
    <property type="match status" value="1"/>
</dbReference>
<dbReference type="PROSITE" id="PS50970">
    <property type="entry name" value="HCY"/>
    <property type="match status" value="1"/>
</dbReference>
<feature type="binding site" evidence="3 4">
    <location>
        <position position="269"/>
    </location>
    <ligand>
        <name>Zn(2+)</name>
        <dbReference type="ChEBI" id="CHEBI:29105"/>
    </ligand>
</feature>
<dbReference type="PIRSF" id="PIRSF037505">
    <property type="entry name" value="Betaine_HMT"/>
    <property type="match status" value="1"/>
</dbReference>
<evidence type="ECO:0000259" key="5">
    <source>
        <dbReference type="PROSITE" id="PS50970"/>
    </source>
</evidence>
<gene>
    <name evidence="6" type="ORF">LQE92_02590</name>
</gene>
<dbReference type="GO" id="GO:0008168">
    <property type="term" value="F:methyltransferase activity"/>
    <property type="evidence" value="ECO:0007669"/>
    <property type="project" value="UniProtKB-UniRule"/>
</dbReference>
<comment type="cofactor">
    <cofactor evidence="3">
        <name>Zn(2+)</name>
        <dbReference type="ChEBI" id="CHEBI:29105"/>
    </cofactor>
    <text evidence="3">Binds 1 zinc ion per subunit.</text>
</comment>
<dbReference type="EMBL" id="JAJNOR010000001">
    <property type="protein sequence ID" value="MCD2491516.1"/>
    <property type="molecule type" value="Genomic_DNA"/>
</dbReference>
<dbReference type="SUPFAM" id="SSF82282">
    <property type="entry name" value="Homocysteine S-methyltransferase"/>
    <property type="match status" value="1"/>
</dbReference>
<name>A0AAP2W800_9FIRM</name>
<evidence type="ECO:0000313" key="7">
    <source>
        <dbReference type="Proteomes" id="UP001299265"/>
    </source>
</evidence>
<keyword evidence="7" id="KW-1185">Reference proteome</keyword>
<dbReference type="Pfam" id="PF02574">
    <property type="entry name" value="S-methyl_trans"/>
    <property type="match status" value="1"/>
</dbReference>
<dbReference type="AlphaFoldDB" id="A0AAP2W800"/>
<dbReference type="GO" id="GO:0032259">
    <property type="term" value="P:methylation"/>
    <property type="evidence" value="ECO:0007669"/>
    <property type="project" value="UniProtKB-KW"/>
</dbReference>
<proteinExistence type="predicted"/>
<reference evidence="6 7" key="1">
    <citation type="submission" date="2021-11" db="EMBL/GenBank/DDBJ databases">
        <title>Lacrimispora sp. nov. NSJ-141 isolated from human feces.</title>
        <authorList>
            <person name="Abdugheni R."/>
        </authorList>
    </citation>
    <scope>NUCLEOTIDE SEQUENCE [LARGE SCALE GENOMIC DNA]</scope>
    <source>
        <strain evidence="6 7">NSJ-141</strain>
    </source>
</reference>
<dbReference type="GO" id="GO:0008270">
    <property type="term" value="F:zinc ion binding"/>
    <property type="evidence" value="ECO:0007669"/>
    <property type="project" value="InterPro"/>
</dbReference>
<keyword evidence="3 4" id="KW-0479">Metal-binding</keyword>
<evidence type="ECO:0000256" key="4">
    <source>
        <dbReference type="PROSITE-ProRule" id="PRU00333"/>
    </source>
</evidence>
<accession>A0AAP2W800</accession>
<comment type="caution">
    <text evidence="6">The sequence shown here is derived from an EMBL/GenBank/DDBJ whole genome shotgun (WGS) entry which is preliminary data.</text>
</comment>
<dbReference type="Gene3D" id="3.20.20.330">
    <property type="entry name" value="Homocysteine-binding-like domain"/>
    <property type="match status" value="1"/>
</dbReference>
<feature type="binding site" evidence="3 4">
    <location>
        <position position="270"/>
    </location>
    <ligand>
        <name>Zn(2+)</name>
        <dbReference type="ChEBI" id="CHEBI:29105"/>
    </ligand>
</feature>
<dbReference type="GO" id="GO:0009086">
    <property type="term" value="P:methionine biosynthetic process"/>
    <property type="evidence" value="ECO:0007669"/>
    <property type="project" value="InterPro"/>
</dbReference>
<sequence>MTRIEFQELVKKGTVLLDGATGSNLMKAGMPRGVCTEQWICGHRGVLEQLQKQYLEAGSQIVYAPTFSANRISLAGHGLEGCLEEINRELVGISREAVGNSCLVAGDITTTGKTEEEYGVLLDVYREQIQILADAGVDLIVAETMLGLEETMAALDACREVCGLPMMCSMTIESDGSLLFGGNVFDTAAALAEMGADAVGINCSAGPDRLESVVQTIRQTVSVPVLVKPNAGMPVIREDGEAVYSMAAEEYAGHMAKLVEAGADIVGGCCGTTPEYIKKMAEKISHNRLCLC</sequence>
<dbReference type="PANTHER" id="PTHR11103:SF18">
    <property type="entry name" value="SLR1189 PROTEIN"/>
    <property type="match status" value="1"/>
</dbReference>
<keyword evidence="2 4" id="KW-0808">Transferase</keyword>
<keyword evidence="3 4" id="KW-0862">Zinc</keyword>
<dbReference type="InterPro" id="IPR003726">
    <property type="entry name" value="HCY_dom"/>
</dbReference>
<dbReference type="Proteomes" id="UP001299265">
    <property type="component" value="Unassembled WGS sequence"/>
</dbReference>
<dbReference type="InterPro" id="IPR017226">
    <property type="entry name" value="BHMT-like"/>
</dbReference>
<protein>
    <submittedName>
        <fullName evidence="6">Homocysteine S-methyltransferase family protein</fullName>
    </submittedName>
</protein>
<feature type="binding site" evidence="3 4">
    <location>
        <position position="203"/>
    </location>
    <ligand>
        <name>Zn(2+)</name>
        <dbReference type="ChEBI" id="CHEBI:29105"/>
    </ligand>
</feature>
<evidence type="ECO:0000256" key="3">
    <source>
        <dbReference type="PIRSR" id="PIRSR037505-2"/>
    </source>
</evidence>
<evidence type="ECO:0000256" key="1">
    <source>
        <dbReference type="ARBA" id="ARBA00022603"/>
    </source>
</evidence>
<evidence type="ECO:0000313" key="6">
    <source>
        <dbReference type="EMBL" id="MCD2491516.1"/>
    </source>
</evidence>
<keyword evidence="1 4" id="KW-0489">Methyltransferase</keyword>
<organism evidence="6 7">
    <name type="scientific">Lientehia hominis</name>
    <dbReference type="NCBI Taxonomy" id="2897778"/>
    <lineage>
        <taxon>Bacteria</taxon>
        <taxon>Bacillati</taxon>
        <taxon>Bacillota</taxon>
        <taxon>Clostridia</taxon>
        <taxon>Lachnospirales</taxon>
        <taxon>Lachnospiraceae</taxon>
        <taxon>Lientehia</taxon>
    </lineage>
</organism>
<dbReference type="RefSeq" id="WP_231061444.1">
    <property type="nucleotide sequence ID" value="NZ_JAJNOR010000001.1"/>
</dbReference>
<dbReference type="InterPro" id="IPR036589">
    <property type="entry name" value="HCY_dom_sf"/>
</dbReference>